<reference evidence="2" key="1">
    <citation type="submission" date="2023-10" db="EMBL/GenBank/DDBJ databases">
        <authorList>
            <person name="Chen Y."/>
            <person name="Shah S."/>
            <person name="Dougan E. K."/>
            <person name="Thang M."/>
            <person name="Chan C."/>
        </authorList>
    </citation>
    <scope>NUCLEOTIDE SEQUENCE [LARGE SCALE GENOMIC DNA]</scope>
</reference>
<accession>A0ABN9RQR7</accession>
<name>A0ABN9RQR7_9DINO</name>
<sequence>PVATGGAPPRQGRPQAMSARVSARLRGAGAGVTDAARWEPSALRFLEEAQENARRRHPADGGPPEAAAGAPEASPIATAAPLGQQGRKKVQPKYLRAACLDASLSLPLARGVKPAKPPPPPQLPLEEGPPALWVVESPATVEVSTDGGTWHIPGRAWLALDLAAPGAPEDGTAGGRALCPGAGGGCILETGGAALLRRVSEDRLTAKAAEANLRRALRGSSVVALKHAALIAKEVGQRSGSAEEAAAPDPEGREPLHAPRTCRELAREADEWAA</sequence>
<evidence type="ECO:0000313" key="3">
    <source>
        <dbReference type="Proteomes" id="UP001189429"/>
    </source>
</evidence>
<organism evidence="2 3">
    <name type="scientific">Prorocentrum cordatum</name>
    <dbReference type="NCBI Taxonomy" id="2364126"/>
    <lineage>
        <taxon>Eukaryota</taxon>
        <taxon>Sar</taxon>
        <taxon>Alveolata</taxon>
        <taxon>Dinophyceae</taxon>
        <taxon>Prorocentrales</taxon>
        <taxon>Prorocentraceae</taxon>
        <taxon>Prorocentrum</taxon>
    </lineage>
</organism>
<comment type="caution">
    <text evidence="2">The sequence shown here is derived from an EMBL/GenBank/DDBJ whole genome shotgun (WGS) entry which is preliminary data.</text>
</comment>
<feature type="region of interest" description="Disordered" evidence="1">
    <location>
        <begin position="1"/>
        <end position="88"/>
    </location>
</feature>
<protein>
    <submittedName>
        <fullName evidence="2">Uncharacterized protein</fullName>
    </submittedName>
</protein>
<gene>
    <name evidence="2" type="ORF">PCOR1329_LOCUS22812</name>
</gene>
<feature type="region of interest" description="Disordered" evidence="1">
    <location>
        <begin position="236"/>
        <end position="261"/>
    </location>
</feature>
<evidence type="ECO:0000256" key="1">
    <source>
        <dbReference type="SAM" id="MobiDB-lite"/>
    </source>
</evidence>
<evidence type="ECO:0000313" key="2">
    <source>
        <dbReference type="EMBL" id="CAK0821578.1"/>
    </source>
</evidence>
<proteinExistence type="predicted"/>
<feature type="compositionally biased region" description="Low complexity" evidence="1">
    <location>
        <begin position="60"/>
        <end position="81"/>
    </location>
</feature>
<dbReference type="EMBL" id="CAUYUJ010007668">
    <property type="protein sequence ID" value="CAK0821578.1"/>
    <property type="molecule type" value="Genomic_DNA"/>
</dbReference>
<feature type="non-terminal residue" evidence="2">
    <location>
        <position position="1"/>
    </location>
</feature>
<keyword evidence="3" id="KW-1185">Reference proteome</keyword>
<dbReference type="Proteomes" id="UP001189429">
    <property type="component" value="Unassembled WGS sequence"/>
</dbReference>
<feature type="non-terminal residue" evidence="2">
    <location>
        <position position="274"/>
    </location>
</feature>
<feature type="compositionally biased region" description="Basic and acidic residues" evidence="1">
    <location>
        <begin position="250"/>
        <end position="261"/>
    </location>
</feature>